<keyword evidence="2" id="KW-1185">Reference proteome</keyword>
<organism evidence="1 2">
    <name type="scientific">Halocaridina rubra</name>
    <name type="common">Hawaiian red shrimp</name>
    <dbReference type="NCBI Taxonomy" id="373956"/>
    <lineage>
        <taxon>Eukaryota</taxon>
        <taxon>Metazoa</taxon>
        <taxon>Ecdysozoa</taxon>
        <taxon>Arthropoda</taxon>
        <taxon>Crustacea</taxon>
        <taxon>Multicrustacea</taxon>
        <taxon>Malacostraca</taxon>
        <taxon>Eumalacostraca</taxon>
        <taxon>Eucarida</taxon>
        <taxon>Decapoda</taxon>
        <taxon>Pleocyemata</taxon>
        <taxon>Caridea</taxon>
        <taxon>Atyoidea</taxon>
        <taxon>Atyidae</taxon>
        <taxon>Halocaridina</taxon>
    </lineage>
</organism>
<dbReference type="EMBL" id="JAXCGZ010000941">
    <property type="protein sequence ID" value="KAK7085448.1"/>
    <property type="molecule type" value="Genomic_DNA"/>
</dbReference>
<evidence type="ECO:0000313" key="1">
    <source>
        <dbReference type="EMBL" id="KAK7085448.1"/>
    </source>
</evidence>
<proteinExistence type="predicted"/>
<comment type="caution">
    <text evidence="1">The sequence shown here is derived from an EMBL/GenBank/DDBJ whole genome shotgun (WGS) entry which is preliminary data.</text>
</comment>
<dbReference type="Proteomes" id="UP001381693">
    <property type="component" value="Unassembled WGS sequence"/>
</dbReference>
<sequence length="63" mass="6939">MILNVVVLDSPPMDGWSGSWRTHRAVASWDRPQPSTVVPNHSSNLPSKQLKLSCLDEARSLGL</sequence>
<gene>
    <name evidence="1" type="ORF">SK128_011590</name>
</gene>
<reference evidence="1 2" key="1">
    <citation type="submission" date="2023-11" db="EMBL/GenBank/DDBJ databases">
        <title>Halocaridina rubra genome assembly.</title>
        <authorList>
            <person name="Smith C."/>
        </authorList>
    </citation>
    <scope>NUCLEOTIDE SEQUENCE [LARGE SCALE GENOMIC DNA]</scope>
    <source>
        <strain evidence="1">EP-1</strain>
        <tissue evidence="1">Whole</tissue>
    </source>
</reference>
<dbReference type="AlphaFoldDB" id="A0AAN9AE59"/>
<evidence type="ECO:0000313" key="2">
    <source>
        <dbReference type="Proteomes" id="UP001381693"/>
    </source>
</evidence>
<protein>
    <submittedName>
        <fullName evidence="1">Uncharacterized protein</fullName>
    </submittedName>
</protein>
<feature type="non-terminal residue" evidence="1">
    <location>
        <position position="63"/>
    </location>
</feature>
<name>A0AAN9AE59_HALRR</name>
<accession>A0AAN9AE59</accession>